<accession>A0A0L6V6E2</accession>
<evidence type="ECO:0000313" key="2">
    <source>
        <dbReference type="Proteomes" id="UP000037035"/>
    </source>
</evidence>
<reference evidence="1 2" key="1">
    <citation type="submission" date="2015-08" db="EMBL/GenBank/DDBJ databases">
        <title>Next Generation Sequencing and Analysis of the Genome of Puccinia sorghi L Schw, the Causal Agent of Maize Common Rust.</title>
        <authorList>
            <person name="Rochi L."/>
            <person name="Burguener G."/>
            <person name="Darino M."/>
            <person name="Turjanski A."/>
            <person name="Kreff E."/>
            <person name="Dieguez M.J."/>
            <person name="Sacco F."/>
        </authorList>
    </citation>
    <scope>NUCLEOTIDE SEQUENCE [LARGE SCALE GENOMIC DNA]</scope>
    <source>
        <strain evidence="1 2">RO10H11247</strain>
    </source>
</reference>
<gene>
    <name evidence="1" type="ORF">VP01_2432g3</name>
</gene>
<name>A0A0L6V6E2_9BASI</name>
<sequence length="96" mass="10884">MYLLEGPVSEWLYFEVGDGNNHERGWNTPCPPPWPSWLNPTHPASRTTAELVPAQTLWSTSAHVSARTAKQTPAKSVEELVLALYHQYLHMFHKSS</sequence>
<evidence type="ECO:0000313" key="1">
    <source>
        <dbReference type="EMBL" id="KNZ56331.1"/>
    </source>
</evidence>
<protein>
    <submittedName>
        <fullName evidence="1">Uncharacterized protein</fullName>
    </submittedName>
</protein>
<proteinExistence type="predicted"/>
<dbReference type="VEuPathDB" id="FungiDB:VP01_2432g3"/>
<dbReference type="AlphaFoldDB" id="A0A0L6V6E2"/>
<dbReference type="EMBL" id="LAVV01007317">
    <property type="protein sequence ID" value="KNZ56331.1"/>
    <property type="molecule type" value="Genomic_DNA"/>
</dbReference>
<comment type="caution">
    <text evidence="1">The sequence shown here is derived from an EMBL/GenBank/DDBJ whole genome shotgun (WGS) entry which is preliminary data.</text>
</comment>
<dbReference type="Proteomes" id="UP000037035">
    <property type="component" value="Unassembled WGS sequence"/>
</dbReference>
<organism evidence="1 2">
    <name type="scientific">Puccinia sorghi</name>
    <dbReference type="NCBI Taxonomy" id="27349"/>
    <lineage>
        <taxon>Eukaryota</taxon>
        <taxon>Fungi</taxon>
        <taxon>Dikarya</taxon>
        <taxon>Basidiomycota</taxon>
        <taxon>Pucciniomycotina</taxon>
        <taxon>Pucciniomycetes</taxon>
        <taxon>Pucciniales</taxon>
        <taxon>Pucciniaceae</taxon>
        <taxon>Puccinia</taxon>
    </lineage>
</organism>
<keyword evidence="2" id="KW-1185">Reference proteome</keyword>